<reference evidence="6" key="1">
    <citation type="submission" date="2019-11" db="EMBL/GenBank/DDBJ databases">
        <authorList>
            <person name="Liu Y."/>
            <person name="Hou J."/>
            <person name="Li T.-Q."/>
            <person name="Guan C.-H."/>
            <person name="Wu X."/>
            <person name="Wu H.-Z."/>
            <person name="Ling F."/>
            <person name="Zhang R."/>
            <person name="Shi X.-G."/>
            <person name="Ren J.-P."/>
            <person name="Chen E.-F."/>
            <person name="Sun J.-M."/>
        </authorList>
    </citation>
    <scope>NUCLEOTIDE SEQUENCE</scope>
    <source>
        <strain evidence="6">Adult_tree_wgs_1</strain>
        <tissue evidence="6">Leaves</tissue>
    </source>
</reference>
<dbReference type="GO" id="GO:0006355">
    <property type="term" value="P:regulation of DNA-templated transcription"/>
    <property type="evidence" value="ECO:0007669"/>
    <property type="project" value="InterPro"/>
</dbReference>
<comment type="subcellular location">
    <subcellularLocation>
        <location evidence="1">Nucleus</location>
    </subcellularLocation>
</comment>
<organism evidence="6 7">
    <name type="scientific">Rhododendron simsii</name>
    <name type="common">Sims's rhododendron</name>
    <dbReference type="NCBI Taxonomy" id="118357"/>
    <lineage>
        <taxon>Eukaryota</taxon>
        <taxon>Viridiplantae</taxon>
        <taxon>Streptophyta</taxon>
        <taxon>Embryophyta</taxon>
        <taxon>Tracheophyta</taxon>
        <taxon>Spermatophyta</taxon>
        <taxon>Magnoliopsida</taxon>
        <taxon>eudicotyledons</taxon>
        <taxon>Gunneridae</taxon>
        <taxon>Pentapetalae</taxon>
        <taxon>asterids</taxon>
        <taxon>Ericales</taxon>
        <taxon>Ericaceae</taxon>
        <taxon>Ericoideae</taxon>
        <taxon>Rhodoreae</taxon>
        <taxon>Rhododendron</taxon>
    </lineage>
</organism>
<keyword evidence="3" id="KW-0804">Transcription</keyword>
<dbReference type="InterPro" id="IPR044549">
    <property type="entry name" value="bHLH_AtIBH1-like"/>
</dbReference>
<evidence type="ECO:0000256" key="3">
    <source>
        <dbReference type="ARBA" id="ARBA00023163"/>
    </source>
</evidence>
<evidence type="ECO:0000313" key="6">
    <source>
        <dbReference type="EMBL" id="KAF7141722.1"/>
    </source>
</evidence>
<dbReference type="InterPro" id="IPR044660">
    <property type="entry name" value="IBH1-like"/>
</dbReference>
<feature type="compositionally biased region" description="Polar residues" evidence="5">
    <location>
        <begin position="9"/>
        <end position="19"/>
    </location>
</feature>
<dbReference type="PANTHER" id="PTHR33124">
    <property type="entry name" value="TRANSCRIPTION FACTOR IBH1-LIKE 1"/>
    <property type="match status" value="1"/>
</dbReference>
<evidence type="ECO:0000256" key="1">
    <source>
        <dbReference type="ARBA" id="ARBA00004123"/>
    </source>
</evidence>
<keyword evidence="7" id="KW-1185">Reference proteome</keyword>
<evidence type="ECO:0000256" key="5">
    <source>
        <dbReference type="SAM" id="MobiDB-lite"/>
    </source>
</evidence>
<evidence type="ECO:0000256" key="4">
    <source>
        <dbReference type="ARBA" id="ARBA00023242"/>
    </source>
</evidence>
<proteinExistence type="predicted"/>
<dbReference type="EMBL" id="WJXA01000006">
    <property type="protein sequence ID" value="KAF7141722.1"/>
    <property type="molecule type" value="Genomic_DNA"/>
</dbReference>
<dbReference type="OrthoDB" id="1363133at2759"/>
<dbReference type="GO" id="GO:0005634">
    <property type="term" value="C:nucleus"/>
    <property type="evidence" value="ECO:0007669"/>
    <property type="project" value="UniProtKB-SubCell"/>
</dbReference>
<feature type="region of interest" description="Disordered" evidence="5">
    <location>
        <begin position="1"/>
        <end position="75"/>
    </location>
</feature>
<comment type="caution">
    <text evidence="6">The sequence shown here is derived from an EMBL/GenBank/DDBJ whole genome shotgun (WGS) entry which is preliminary data.</text>
</comment>
<dbReference type="Proteomes" id="UP000626092">
    <property type="component" value="Unassembled WGS sequence"/>
</dbReference>
<keyword evidence="4" id="KW-0539">Nucleus</keyword>
<keyword evidence="2" id="KW-0805">Transcription regulation</keyword>
<dbReference type="AlphaFoldDB" id="A0A834LN21"/>
<accession>A0A834LN21</accession>
<protein>
    <submittedName>
        <fullName evidence="6">Uncharacterized protein</fullName>
    </submittedName>
</protein>
<dbReference type="CDD" id="cd11444">
    <property type="entry name" value="bHLH_AtIBH1_like"/>
    <property type="match status" value="1"/>
</dbReference>
<evidence type="ECO:0000313" key="7">
    <source>
        <dbReference type="Proteomes" id="UP000626092"/>
    </source>
</evidence>
<sequence>MENAAEDPTSLTTFQSREGMTQKKLDLGNACNESITSLRRARRPETNRRSTRRKRKEAKVSKEVISSDGSEDDEKAEVERKIMALQRIVPGGESLGIENLFEETAGYIQALQAQVRAMRVIASFFEGLECICPVLDEFLFESNSHGGGELCGGFCGGMDEKEIYKELGRLIGCLCVFMEFG</sequence>
<evidence type="ECO:0000256" key="2">
    <source>
        <dbReference type="ARBA" id="ARBA00023015"/>
    </source>
</evidence>
<name>A0A834LN21_RHOSS</name>
<dbReference type="PANTHER" id="PTHR33124:SF43">
    <property type="entry name" value="TRANSCRIPTION FACTOR PAR2"/>
    <property type="match status" value="1"/>
</dbReference>
<gene>
    <name evidence="6" type="ORF">RHSIM_Rhsim06G0116300</name>
</gene>